<dbReference type="Gene3D" id="3.30.1490.20">
    <property type="entry name" value="ATP-grasp fold, A domain"/>
    <property type="match status" value="1"/>
</dbReference>
<sequence>MSLKVALQMDPIESVDINGDSTFALGLEAENRGYKLYHYDVDDLSLQDGRVTAHARALTLRREMGNHFSYGAEDQIDLAEDVDVILMRQDPPFHMGYITATHILEHVHPKTLVVNDPAAVRNAPEKIFLTRFPDLMPPTLITSNRRDVIAFRAEHKDIIVKPLYGNGGAGVFRIRQDDQNLSSLIEMFQQFYPEPFIVQQYLSDVTKGDKRIILVDGKAVGAINRVPQAGEVRSNMHVGGEAKKTELTDRERQICDEIGPTLREQGLLFVGIDVIGDYLTEINVTSPTGIQEIQHFDGTDISALLWDAIEKKL</sequence>
<evidence type="ECO:0000256" key="7">
    <source>
        <dbReference type="ARBA" id="ARBA00022840"/>
    </source>
</evidence>
<dbReference type="InterPro" id="IPR006284">
    <property type="entry name" value="Glut_synth_pro"/>
</dbReference>
<dbReference type="GO" id="GO:0004363">
    <property type="term" value="F:glutathione synthase activity"/>
    <property type="evidence" value="ECO:0007669"/>
    <property type="project" value="UniProtKB-EC"/>
</dbReference>
<dbReference type="NCBIfam" id="NF003573">
    <property type="entry name" value="PRK05246.1"/>
    <property type="match status" value="1"/>
</dbReference>
<dbReference type="GO" id="GO:0005524">
    <property type="term" value="F:ATP binding"/>
    <property type="evidence" value="ECO:0007669"/>
    <property type="project" value="UniProtKB-KW"/>
</dbReference>
<dbReference type="Pfam" id="PF02951">
    <property type="entry name" value="GSH-S_N"/>
    <property type="match status" value="1"/>
</dbReference>
<keyword evidence="5" id="KW-0479">Metal-binding</keyword>
<dbReference type="SUPFAM" id="SSF56059">
    <property type="entry name" value="Glutathione synthetase ATP-binding domain-like"/>
    <property type="match status" value="1"/>
</dbReference>
<evidence type="ECO:0000256" key="2">
    <source>
        <dbReference type="ARBA" id="ARBA00001946"/>
    </source>
</evidence>
<dbReference type="InterPro" id="IPR004215">
    <property type="entry name" value="GSHS_N"/>
</dbReference>
<name>A0A3B0RJP0_9ZZZZ</name>
<keyword evidence="3 11" id="KW-0436">Ligase</keyword>
<dbReference type="AlphaFoldDB" id="A0A3B0RJP0"/>
<keyword evidence="9" id="KW-0464">Manganese</keyword>
<dbReference type="Pfam" id="PF02955">
    <property type="entry name" value="GSH-S_ATP"/>
    <property type="match status" value="1"/>
</dbReference>
<evidence type="ECO:0000259" key="10">
    <source>
        <dbReference type="PROSITE" id="PS50975"/>
    </source>
</evidence>
<organism evidence="11">
    <name type="scientific">hydrothermal vent metagenome</name>
    <dbReference type="NCBI Taxonomy" id="652676"/>
    <lineage>
        <taxon>unclassified sequences</taxon>
        <taxon>metagenomes</taxon>
        <taxon>ecological metagenomes</taxon>
    </lineage>
</organism>
<evidence type="ECO:0000256" key="6">
    <source>
        <dbReference type="ARBA" id="ARBA00022741"/>
    </source>
</evidence>
<dbReference type="Gene3D" id="3.40.50.20">
    <property type="match status" value="1"/>
</dbReference>
<dbReference type="GO" id="GO:0046872">
    <property type="term" value="F:metal ion binding"/>
    <property type="evidence" value="ECO:0007669"/>
    <property type="project" value="UniProtKB-KW"/>
</dbReference>
<keyword evidence="8" id="KW-0460">Magnesium</keyword>
<dbReference type="EC" id="6.3.2.3" evidence="11"/>
<dbReference type="HAMAP" id="MF_00162">
    <property type="entry name" value="GSH_S"/>
    <property type="match status" value="1"/>
</dbReference>
<dbReference type="PROSITE" id="PS50975">
    <property type="entry name" value="ATP_GRASP"/>
    <property type="match status" value="1"/>
</dbReference>
<dbReference type="InterPro" id="IPR013815">
    <property type="entry name" value="ATP_grasp_subdomain_1"/>
</dbReference>
<evidence type="ECO:0000256" key="4">
    <source>
        <dbReference type="ARBA" id="ARBA00022684"/>
    </source>
</evidence>
<dbReference type="PANTHER" id="PTHR21621:SF4">
    <property type="entry name" value="GLUTATHIONE SYNTHETASE"/>
    <property type="match status" value="1"/>
</dbReference>
<keyword evidence="4" id="KW-0317">Glutathione biosynthesis</keyword>
<dbReference type="GO" id="GO:0005737">
    <property type="term" value="C:cytoplasm"/>
    <property type="evidence" value="ECO:0007669"/>
    <property type="project" value="TreeGrafter"/>
</dbReference>
<keyword evidence="7" id="KW-0067">ATP-binding</keyword>
<comment type="cofactor">
    <cofactor evidence="1">
        <name>Mn(2+)</name>
        <dbReference type="ChEBI" id="CHEBI:29035"/>
    </cofactor>
</comment>
<evidence type="ECO:0000256" key="9">
    <source>
        <dbReference type="ARBA" id="ARBA00023211"/>
    </source>
</evidence>
<reference evidence="11" key="1">
    <citation type="submission" date="2018-06" db="EMBL/GenBank/DDBJ databases">
        <authorList>
            <person name="Zhirakovskaya E."/>
        </authorList>
    </citation>
    <scope>NUCLEOTIDE SEQUENCE</scope>
</reference>
<protein>
    <submittedName>
        <fullName evidence="11">Glutathione synthetase</fullName>
        <ecNumber evidence="11">6.3.2.3</ecNumber>
    </submittedName>
</protein>
<dbReference type="Gene3D" id="3.30.470.20">
    <property type="entry name" value="ATP-grasp fold, B domain"/>
    <property type="match status" value="1"/>
</dbReference>
<evidence type="ECO:0000256" key="5">
    <source>
        <dbReference type="ARBA" id="ARBA00022723"/>
    </source>
</evidence>
<keyword evidence="6" id="KW-0547">Nucleotide-binding</keyword>
<dbReference type="InterPro" id="IPR016185">
    <property type="entry name" value="PreATP-grasp_dom_sf"/>
</dbReference>
<evidence type="ECO:0000256" key="3">
    <source>
        <dbReference type="ARBA" id="ARBA00022598"/>
    </source>
</evidence>
<comment type="cofactor">
    <cofactor evidence="2">
        <name>Mg(2+)</name>
        <dbReference type="ChEBI" id="CHEBI:18420"/>
    </cofactor>
</comment>
<evidence type="ECO:0000313" key="11">
    <source>
        <dbReference type="EMBL" id="VAV92157.1"/>
    </source>
</evidence>
<dbReference type="NCBIfam" id="TIGR01380">
    <property type="entry name" value="glut_syn"/>
    <property type="match status" value="1"/>
</dbReference>
<dbReference type="PANTHER" id="PTHR21621">
    <property type="entry name" value="RIBOSOMAL PROTEIN S6 MODIFICATION PROTEIN"/>
    <property type="match status" value="1"/>
</dbReference>
<proteinExistence type="inferred from homology"/>
<accession>A0A3B0RJP0</accession>
<gene>
    <name evidence="11" type="ORF">MNBD_ALPHA02-869</name>
</gene>
<evidence type="ECO:0000256" key="8">
    <source>
        <dbReference type="ARBA" id="ARBA00022842"/>
    </source>
</evidence>
<evidence type="ECO:0000256" key="1">
    <source>
        <dbReference type="ARBA" id="ARBA00001936"/>
    </source>
</evidence>
<feature type="domain" description="ATP-grasp" evidence="10">
    <location>
        <begin position="126"/>
        <end position="310"/>
    </location>
</feature>
<dbReference type="InterPro" id="IPR004218">
    <property type="entry name" value="GSHS_ATP-bd"/>
</dbReference>
<dbReference type="EMBL" id="UOED01000074">
    <property type="protein sequence ID" value="VAV92157.1"/>
    <property type="molecule type" value="Genomic_DNA"/>
</dbReference>
<dbReference type="SUPFAM" id="SSF52440">
    <property type="entry name" value="PreATP-grasp domain"/>
    <property type="match status" value="1"/>
</dbReference>
<dbReference type="InterPro" id="IPR011761">
    <property type="entry name" value="ATP-grasp"/>
</dbReference>